<dbReference type="RefSeq" id="WP_044905663.1">
    <property type="nucleotide sequence ID" value="NZ_JQIF01000050.1"/>
</dbReference>
<sequence>MKILAAKFVLEANAHVPMKCDMENVALSYGKEALSHMQLGNVFDAEDIDLIPVICADAGCSGVMKTSCFMYIEQRILQAVKEHVKDLDGIYLHLHGASFVEDIGSGEHHLLRCIRRITGPYLPIAISCDPHGNLTKEYVENATILRSFREAPHTDIPETVQFVCRALVQEIRNRMNMRPVYRKLPLILGGEQSVSADEPVRSINQFMNELEKDERILSCSWHVGYLRHDAPEAGCGIVVVPSAQDFQQYAEETADQLMNYVWGKRHEFHYTGLTREPQEALQAALDFSGKPVFLTDSGDNVTSGAMGANTFILRQVLACEHLTKRFLFAAINDPAAYQLLEAHDVQEQVHLRLGMDMDECTAAVELDVTILAKGRQEGTHMYGEDGDYGGLVSVSVKDKPITIVVTDNNHSFVEKHQIDACGIDWDDYDVIVVKQGYIHPEMKEKGKLCIMSLTDGATLQDTKRIPFKLIMRPMYPLDDM</sequence>
<gene>
    <name evidence="3" type="ORF">CIAN88_12115</name>
</gene>
<name>A0A099I5F8_CLOIN</name>
<dbReference type="Pfam" id="PF07364">
    <property type="entry name" value="DUF1485"/>
    <property type="match status" value="1"/>
</dbReference>
<dbReference type="Pfam" id="PF07171">
    <property type="entry name" value="MlrC_C"/>
    <property type="match status" value="1"/>
</dbReference>
<evidence type="ECO:0000259" key="1">
    <source>
        <dbReference type="Pfam" id="PF07171"/>
    </source>
</evidence>
<protein>
    <submittedName>
        <fullName evidence="3">Microcystin degradation protein MlrC</fullName>
    </submittedName>
</protein>
<evidence type="ECO:0000259" key="2">
    <source>
        <dbReference type="Pfam" id="PF07364"/>
    </source>
</evidence>
<dbReference type="Proteomes" id="UP000030008">
    <property type="component" value="Unassembled WGS sequence"/>
</dbReference>
<feature type="domain" description="Microcystin LR degradation protein MlrC C-terminal" evidence="1">
    <location>
        <begin position="294"/>
        <end position="468"/>
    </location>
</feature>
<proteinExistence type="predicted"/>
<dbReference type="InterPro" id="IPR010799">
    <property type="entry name" value="MlrC_C"/>
</dbReference>
<evidence type="ECO:0000313" key="4">
    <source>
        <dbReference type="Proteomes" id="UP000030008"/>
    </source>
</evidence>
<dbReference type="AlphaFoldDB" id="A0A099I5F8"/>
<evidence type="ECO:0000313" key="3">
    <source>
        <dbReference type="EMBL" id="KGJ52895.1"/>
    </source>
</evidence>
<dbReference type="EMBL" id="JQIF01000050">
    <property type="protein sequence ID" value="KGJ52895.1"/>
    <property type="molecule type" value="Genomic_DNA"/>
</dbReference>
<feature type="domain" description="Microcystin LR degradation protein MlrC N-terminal" evidence="2">
    <location>
        <begin position="2"/>
        <end position="284"/>
    </location>
</feature>
<comment type="caution">
    <text evidence="3">The sequence shown here is derived from an EMBL/GenBank/DDBJ whole genome shotgun (WGS) entry which is preliminary data.</text>
</comment>
<accession>A0A099I5F8</accession>
<dbReference type="InterPro" id="IPR015995">
    <property type="entry name" value="MlrC_N"/>
</dbReference>
<reference evidence="3 4" key="1">
    <citation type="submission" date="2014-08" db="EMBL/GenBank/DDBJ databases">
        <title>Clostridium innocuum, an unnegligible vancomycin-resistant pathogen causing extra-intestinal infections.</title>
        <authorList>
            <person name="Feng Y."/>
            <person name="Chiu C.-H."/>
        </authorList>
    </citation>
    <scope>NUCLEOTIDE SEQUENCE [LARGE SCALE GENOMIC DNA]</scope>
    <source>
        <strain evidence="3 4">AN88</strain>
    </source>
</reference>
<organism evidence="3 4">
    <name type="scientific">Clostridium innocuum</name>
    <dbReference type="NCBI Taxonomy" id="1522"/>
    <lineage>
        <taxon>Bacteria</taxon>
        <taxon>Bacillati</taxon>
        <taxon>Bacillota</taxon>
        <taxon>Clostridia</taxon>
        <taxon>Eubacteriales</taxon>
        <taxon>Clostridiaceae</taxon>
        <taxon>Clostridium</taxon>
    </lineage>
</organism>